<gene>
    <name evidence="2" type="ORF">DZF96_02940</name>
</gene>
<keyword evidence="1" id="KW-0472">Membrane</keyword>
<sequence>MKWLFTTDHWKSARHAIVFFSVLLVAGIVGIFLPGSDEPARRSLGLPIWGVAVFLVVLASFALVLAFLQRRREKRGE</sequence>
<name>A0A399NWA0_9MICO</name>
<dbReference type="RefSeq" id="WP_043585638.1">
    <property type="nucleotide sequence ID" value="NZ_QWEC01000022.1"/>
</dbReference>
<keyword evidence="1" id="KW-0812">Transmembrane</keyword>
<feature type="transmembrane region" description="Helical" evidence="1">
    <location>
        <begin position="46"/>
        <end position="68"/>
    </location>
</feature>
<dbReference type="AlphaFoldDB" id="A0A399NWA0"/>
<reference evidence="2 3" key="1">
    <citation type="submission" date="2018-08" db="EMBL/GenBank/DDBJ databases">
        <title>Genome Sequence of Clavibacter michiganensis Subspecies type strains, and the Atypical Peach-Colored Strains Isolated from Tomato.</title>
        <authorList>
            <person name="Osdaghi E."/>
            <person name="Portier P."/>
            <person name="Briand M."/>
            <person name="Jacques M.-A."/>
        </authorList>
    </citation>
    <scope>NUCLEOTIDE SEQUENCE [LARGE SCALE GENOMIC DNA]</scope>
    <source>
        <strain evidence="2 3">CFBP 7493</strain>
    </source>
</reference>
<organism evidence="2 3">
    <name type="scientific">Clavibacter michiganensis</name>
    <dbReference type="NCBI Taxonomy" id="28447"/>
    <lineage>
        <taxon>Bacteria</taxon>
        <taxon>Bacillati</taxon>
        <taxon>Actinomycetota</taxon>
        <taxon>Actinomycetes</taxon>
        <taxon>Micrococcales</taxon>
        <taxon>Microbacteriaceae</taxon>
        <taxon>Clavibacter</taxon>
    </lineage>
</organism>
<proteinExistence type="predicted"/>
<dbReference type="EMBL" id="QWEC01000022">
    <property type="protein sequence ID" value="RII98455.1"/>
    <property type="molecule type" value="Genomic_DNA"/>
</dbReference>
<accession>A0A399NWA0</accession>
<feature type="transmembrane region" description="Helical" evidence="1">
    <location>
        <begin position="12"/>
        <end position="34"/>
    </location>
</feature>
<evidence type="ECO:0000313" key="3">
    <source>
        <dbReference type="Proteomes" id="UP000266298"/>
    </source>
</evidence>
<evidence type="ECO:0000313" key="2">
    <source>
        <dbReference type="EMBL" id="RII98455.1"/>
    </source>
</evidence>
<protein>
    <submittedName>
        <fullName evidence="2">Uncharacterized protein</fullName>
    </submittedName>
</protein>
<dbReference type="Proteomes" id="UP000266298">
    <property type="component" value="Unassembled WGS sequence"/>
</dbReference>
<comment type="caution">
    <text evidence="2">The sequence shown here is derived from an EMBL/GenBank/DDBJ whole genome shotgun (WGS) entry which is preliminary data.</text>
</comment>
<keyword evidence="1" id="KW-1133">Transmembrane helix</keyword>
<evidence type="ECO:0000256" key="1">
    <source>
        <dbReference type="SAM" id="Phobius"/>
    </source>
</evidence>